<dbReference type="PROSITE" id="PS51194">
    <property type="entry name" value="HELICASE_CTER"/>
    <property type="match status" value="1"/>
</dbReference>
<dbReference type="OrthoDB" id="5575at2759"/>
<feature type="domain" description="Helicase C-terminal" evidence="13">
    <location>
        <begin position="483"/>
        <end position="670"/>
    </location>
</feature>
<dbReference type="Proteomes" id="UP000095038">
    <property type="component" value="Unassembled WGS sequence"/>
</dbReference>
<dbReference type="Gene3D" id="3.40.50.300">
    <property type="entry name" value="P-loop containing nucleotide triphosphate hydrolases"/>
    <property type="match status" value="2"/>
</dbReference>
<evidence type="ECO:0000256" key="11">
    <source>
        <dbReference type="SAM" id="MobiDB-lite"/>
    </source>
</evidence>
<name>A0A1D2VJ52_9ASCO</name>
<dbReference type="PROSITE" id="PS51192">
    <property type="entry name" value="HELICASE_ATP_BIND_1"/>
    <property type="match status" value="1"/>
</dbReference>
<comment type="catalytic activity">
    <reaction evidence="10">
        <text>ATP + H2O = ADP + phosphate + H(+)</text>
        <dbReference type="Rhea" id="RHEA:13065"/>
        <dbReference type="ChEBI" id="CHEBI:15377"/>
        <dbReference type="ChEBI" id="CHEBI:15378"/>
        <dbReference type="ChEBI" id="CHEBI:30616"/>
        <dbReference type="ChEBI" id="CHEBI:43474"/>
        <dbReference type="ChEBI" id="CHEBI:456216"/>
        <dbReference type="EC" id="5.6.2.4"/>
    </reaction>
</comment>
<keyword evidence="7" id="KW-0469">Meiosis</keyword>
<dbReference type="Gene3D" id="1.10.10.10">
    <property type="entry name" value="Winged helix-like DNA-binding domain superfamily/Winged helix DNA-binding domain"/>
    <property type="match status" value="1"/>
</dbReference>
<dbReference type="CDD" id="cd18795">
    <property type="entry name" value="SF2_C_Ski2"/>
    <property type="match status" value="1"/>
</dbReference>
<evidence type="ECO:0000256" key="7">
    <source>
        <dbReference type="ARBA" id="ARBA00023254"/>
    </source>
</evidence>
<dbReference type="GO" id="GO:0006260">
    <property type="term" value="P:DNA replication"/>
    <property type="evidence" value="ECO:0007669"/>
    <property type="project" value="EnsemblFungi"/>
</dbReference>
<evidence type="ECO:0000256" key="9">
    <source>
        <dbReference type="ARBA" id="ARBA00034808"/>
    </source>
</evidence>
<dbReference type="Pfam" id="PF02889">
    <property type="entry name" value="Sec63"/>
    <property type="match status" value="1"/>
</dbReference>
<dbReference type="STRING" id="1344418.A0A1D2VJ52"/>
<dbReference type="InterPro" id="IPR036388">
    <property type="entry name" value="WH-like_DNA-bd_sf"/>
</dbReference>
<evidence type="ECO:0000259" key="12">
    <source>
        <dbReference type="PROSITE" id="PS51192"/>
    </source>
</evidence>
<dbReference type="PANTHER" id="PTHR47835">
    <property type="entry name" value="HFM1, ATP DEPENDENT DNA HELICASE HOMOLOG"/>
    <property type="match status" value="1"/>
</dbReference>
<dbReference type="FunFam" id="1.10.3380.10:FF:000012">
    <property type="entry name" value="DEAD/DEAH box DNA helicase"/>
    <property type="match status" value="1"/>
</dbReference>
<dbReference type="FunCoup" id="A0A1D2VJ52">
    <property type="interactions" value="423"/>
</dbReference>
<dbReference type="PANTHER" id="PTHR47835:SF3">
    <property type="entry name" value="HELICASE FOR MEIOSIS 1"/>
    <property type="match status" value="1"/>
</dbReference>
<dbReference type="GO" id="GO:0007131">
    <property type="term" value="P:reciprocal meiotic recombination"/>
    <property type="evidence" value="ECO:0007669"/>
    <property type="project" value="EnsemblFungi"/>
</dbReference>
<evidence type="ECO:0000256" key="8">
    <source>
        <dbReference type="ARBA" id="ARBA00034617"/>
    </source>
</evidence>
<evidence type="ECO:0000256" key="3">
    <source>
        <dbReference type="ARBA" id="ARBA00022801"/>
    </source>
</evidence>
<dbReference type="InterPro" id="IPR001650">
    <property type="entry name" value="Helicase_C-like"/>
</dbReference>
<dbReference type="InterPro" id="IPR004179">
    <property type="entry name" value="Sec63-dom"/>
</dbReference>
<dbReference type="SUPFAM" id="SSF158702">
    <property type="entry name" value="Sec63 N-terminal domain-like"/>
    <property type="match status" value="1"/>
</dbReference>
<evidence type="ECO:0000256" key="1">
    <source>
        <dbReference type="ARBA" id="ARBA00010140"/>
    </source>
</evidence>
<dbReference type="SMART" id="SM00487">
    <property type="entry name" value="DEXDc"/>
    <property type="match status" value="1"/>
</dbReference>
<evidence type="ECO:0000256" key="5">
    <source>
        <dbReference type="ARBA" id="ARBA00022840"/>
    </source>
</evidence>
<keyword evidence="3 14" id="KW-0378">Hydrolase</keyword>
<dbReference type="Pfam" id="PF00270">
    <property type="entry name" value="DEAD"/>
    <property type="match status" value="1"/>
</dbReference>
<reference evidence="15" key="1">
    <citation type="submission" date="2016-05" db="EMBL/GenBank/DDBJ databases">
        <title>Comparative genomics of biotechnologically important yeasts.</title>
        <authorList>
            <consortium name="DOE Joint Genome Institute"/>
            <person name="Riley R."/>
            <person name="Haridas S."/>
            <person name="Wolfe K.H."/>
            <person name="Lopes M.R."/>
            <person name="Hittinger C.T."/>
            <person name="Goker M."/>
            <person name="Salamov A."/>
            <person name="Wisecaver J."/>
            <person name="Long T.M."/>
            <person name="Aerts A.L."/>
            <person name="Barry K."/>
            <person name="Choi C."/>
            <person name="Clum A."/>
            <person name="Coughlan A.Y."/>
            <person name="Deshpande S."/>
            <person name="Douglass A.P."/>
            <person name="Hanson S.J."/>
            <person name="Klenk H.-P."/>
            <person name="Labutti K."/>
            <person name="Lapidus A."/>
            <person name="Lindquist E."/>
            <person name="Lipzen A."/>
            <person name="Meier-Kolthoff J.P."/>
            <person name="Ohm R.A."/>
            <person name="Otillar R.P."/>
            <person name="Pangilinan J."/>
            <person name="Peng Y."/>
            <person name="Rokas A."/>
            <person name="Rosa C.A."/>
            <person name="Scheuner C."/>
            <person name="Sibirny A.A."/>
            <person name="Slot J.C."/>
            <person name="Stielow J.B."/>
            <person name="Sun H."/>
            <person name="Kurtzman C.P."/>
            <person name="Blackwell M."/>
            <person name="Grigoriev I.V."/>
            <person name="Jeffries T.W."/>
        </authorList>
    </citation>
    <scope>NUCLEOTIDE SEQUENCE [LARGE SCALE GENOMIC DNA]</scope>
    <source>
        <strain evidence="15">DSM 1968</strain>
    </source>
</reference>
<dbReference type="EC" id="5.6.2.4" evidence="9"/>
<feature type="domain" description="Helicase ATP-binding" evidence="12">
    <location>
        <begin position="269"/>
        <end position="447"/>
    </location>
</feature>
<keyword evidence="15" id="KW-1185">Reference proteome</keyword>
<dbReference type="InterPro" id="IPR057842">
    <property type="entry name" value="WH_MER3"/>
</dbReference>
<dbReference type="SUPFAM" id="SSF52540">
    <property type="entry name" value="P-loop containing nucleoside triphosphate hydrolases"/>
    <property type="match status" value="1"/>
</dbReference>
<dbReference type="InterPro" id="IPR014001">
    <property type="entry name" value="Helicase_ATP-bd"/>
</dbReference>
<dbReference type="InParanoid" id="A0A1D2VJ52"/>
<dbReference type="SUPFAM" id="SSF46785">
    <property type="entry name" value="Winged helix' DNA-binding domain"/>
    <property type="match status" value="1"/>
</dbReference>
<feature type="region of interest" description="Disordered" evidence="11">
    <location>
        <begin position="182"/>
        <end position="201"/>
    </location>
</feature>
<gene>
    <name evidence="14" type="ORF">ASCRUDRAFT_69995</name>
</gene>
<dbReference type="InterPro" id="IPR027417">
    <property type="entry name" value="P-loop_NTPase"/>
</dbReference>
<comment type="similarity">
    <text evidence="1">Belongs to the helicase family. SKI2 subfamily.</text>
</comment>
<accession>A0A1D2VJ52</accession>
<keyword evidence="6" id="KW-0413">Isomerase</keyword>
<evidence type="ECO:0000256" key="4">
    <source>
        <dbReference type="ARBA" id="ARBA00022806"/>
    </source>
</evidence>
<dbReference type="FunFam" id="1.10.10.10:FF:000012">
    <property type="entry name" value="U5 small nuclear ribonucleoprotein helicase"/>
    <property type="match status" value="1"/>
</dbReference>
<feature type="compositionally biased region" description="Basic and acidic residues" evidence="11">
    <location>
        <begin position="1208"/>
        <end position="1227"/>
    </location>
</feature>
<feature type="compositionally biased region" description="Basic and acidic residues" evidence="11">
    <location>
        <begin position="1248"/>
        <end position="1257"/>
    </location>
</feature>
<dbReference type="InterPro" id="IPR011545">
    <property type="entry name" value="DEAD/DEAH_box_helicase_dom"/>
</dbReference>
<comment type="catalytic activity">
    <reaction evidence="8">
        <text>Couples ATP hydrolysis with the unwinding of duplex DNA by translocating in the 3'-5' direction.</text>
        <dbReference type="EC" id="5.6.2.4"/>
    </reaction>
</comment>
<proteinExistence type="inferred from homology"/>
<dbReference type="GO" id="GO:0005524">
    <property type="term" value="F:ATP binding"/>
    <property type="evidence" value="ECO:0007669"/>
    <property type="project" value="UniProtKB-KW"/>
</dbReference>
<evidence type="ECO:0000313" key="15">
    <source>
        <dbReference type="Proteomes" id="UP000095038"/>
    </source>
</evidence>
<evidence type="ECO:0000256" key="6">
    <source>
        <dbReference type="ARBA" id="ARBA00023235"/>
    </source>
</evidence>
<keyword evidence="5" id="KW-0067">ATP-binding</keyword>
<dbReference type="GeneID" id="30965371"/>
<dbReference type="Pfam" id="PF00271">
    <property type="entry name" value="Helicase_C"/>
    <property type="match status" value="1"/>
</dbReference>
<sequence>MGSFLNQLEEYINDEAQDNGDEFDIPSSKSGFLNSANLRSNWSRNDSDQLSSYQFASSMNRHSSNYLKSNFSISQKHNDSHYYNDNHDYFDKKDKDIDGNGNGNEFPFESPNTSMVTDNFIDFKDNEIKAIDYTNNRLKLSNNNNKKNHSSSSDFGTFNSKKNAAYSIRTVDVDDYHNTENYNNNYKDDQNNTDNLPSSQYFKKDSNFNNIDYNNGNSNNSNNNNYKHFTSYINLNDEPDQISTIKLPDKVRSIFNFNYFNKMQSKSFDSIYNTDHNSVISSPTGSGKTVLFELAILRLYLRKTGNDTQNIKVLYMAPTKALCVERQVDWMKKFSTTLNLTVGILTSDTSKIEAERVRKSNIIITTPEKWDLITRRWFDYNRLFDLIRLLLIDEIHILRDKRGSTLEVVTTRMKTMCNEIRIIALSATVPNIQDISRWLKIDSISTQSAVTLVFGEEYRAIKLNRFVYGYYHNSNNDFGFDITLNSKLIEILRQRSFGKPVLIFCPTRKICLTTCQYISKNGNGIFQNNKDSILPVKDKELSQLLNSGIAYHHAGLSFEDRQAVERNFISGAVKVLCSTSTLAVGVNLPAYLVIIKGTKSWTDAGLAEYSELDVLQMIGRAGRPQFEQEGTVVIMTASKDKQRYEKLVKGTEKIESCLHLNFLENLAAEISLGTIKCIETAVKWLKNTFFYTRFIANPTAYRELQLLDNPSFDLDKRLRIFCDKKINELLENQIIETDGKNLVSTAFGKAMSRHYIFFETMKKLIYSPKNQTLSETLMLLANSTEFKEIKYKRSEGKLLKEINSSPLIRFPLKTKEANLTDGDKISLIIQYELGGLEYPTYNGSLKLYQTFSYDKVTVFKQLPRIIRCMIDTFSEKKDSTSLLNTLKLWRCVTGKCWEDSPMVLRQLEGIGLAYVRKFVNHDVLSFKNLIKLDSTTIEYFLRMKPGSGNKILKDVNSIPKLFLKAKLRTHIIDSDCQSIGIGFTVTIGSHNYQKSSTWHKKLLILNIVSEVTDGMLIDFRRIHASKLETPKSFDLMAKLTCKAQIVRIHCYCEEIAGVGKTIELNLDEIPSFKFSSLKKSSFKSREPKTIKKDISMMNHTIDEYLYKKADNNDQFPSDDFDDDDDDLNDLLSSACVKKVKNTKEKNEVKIGLESEDLKFYEYNVRSDGKYECKHLCKDKTNCRHICCKEGLITLPKNGRASMQTKSLNLEKQEQESEIKNKDKENKNKNNFNFVKEIQNRKNSRRKKDYKDNKEKPIPKTKKRKLNGQKSVLLHDIGDFFDESDDEEFSISDYPSIQNMKFSKAKEAPTVESTKALPVLNAKNFPTSSSRDNKNEVIVIKDLTDDARSDGMFRIDSEYHFQSKGGTEQEPEATFVREKGGEEAADAKDKEFDALLESFGESERTQKGLAETSFSGPEQVLAHKHDWLSFLGSDVVFE</sequence>
<evidence type="ECO:0000259" key="13">
    <source>
        <dbReference type="PROSITE" id="PS51194"/>
    </source>
</evidence>
<dbReference type="SMART" id="SM00973">
    <property type="entry name" value="Sec63"/>
    <property type="match status" value="1"/>
</dbReference>
<feature type="region of interest" description="Disordered" evidence="11">
    <location>
        <begin position="1204"/>
        <end position="1268"/>
    </location>
</feature>
<evidence type="ECO:0000313" key="14">
    <source>
        <dbReference type="EMBL" id="ODV61507.1"/>
    </source>
</evidence>
<dbReference type="GO" id="GO:0043138">
    <property type="term" value="F:3'-5' DNA helicase activity"/>
    <property type="evidence" value="ECO:0007669"/>
    <property type="project" value="UniProtKB-EC"/>
</dbReference>
<protein>
    <recommendedName>
        <fullName evidence="9">DNA 3'-5' helicase</fullName>
        <ecNumber evidence="9">5.6.2.4</ecNumber>
    </recommendedName>
</protein>
<keyword evidence="2" id="KW-0547">Nucleotide-binding</keyword>
<dbReference type="GO" id="GO:0003676">
    <property type="term" value="F:nucleic acid binding"/>
    <property type="evidence" value="ECO:0007669"/>
    <property type="project" value="InterPro"/>
</dbReference>
<dbReference type="GO" id="GO:0007129">
    <property type="term" value="P:homologous chromosome pairing at meiosis"/>
    <property type="evidence" value="ECO:0007669"/>
    <property type="project" value="EnsemblFungi"/>
</dbReference>
<dbReference type="EMBL" id="KV454479">
    <property type="protein sequence ID" value="ODV61507.1"/>
    <property type="molecule type" value="Genomic_DNA"/>
</dbReference>
<evidence type="ECO:0000256" key="10">
    <source>
        <dbReference type="ARBA" id="ARBA00048988"/>
    </source>
</evidence>
<organism evidence="14 15">
    <name type="scientific">Ascoidea rubescens DSM 1968</name>
    <dbReference type="NCBI Taxonomy" id="1344418"/>
    <lineage>
        <taxon>Eukaryota</taxon>
        <taxon>Fungi</taxon>
        <taxon>Dikarya</taxon>
        <taxon>Ascomycota</taxon>
        <taxon>Saccharomycotina</taxon>
        <taxon>Saccharomycetes</taxon>
        <taxon>Ascoideaceae</taxon>
        <taxon>Ascoidea</taxon>
    </lineage>
</organism>
<dbReference type="InterPro" id="IPR052247">
    <property type="entry name" value="Meiotic_Crossover_Helicase"/>
</dbReference>
<evidence type="ECO:0000256" key="2">
    <source>
        <dbReference type="ARBA" id="ARBA00022741"/>
    </source>
</evidence>
<dbReference type="Pfam" id="PF23445">
    <property type="entry name" value="WHD_SNRNP200"/>
    <property type="match status" value="1"/>
</dbReference>
<dbReference type="RefSeq" id="XP_020047814.1">
    <property type="nucleotide sequence ID" value="XM_020191735.1"/>
</dbReference>
<dbReference type="GO" id="GO:0016787">
    <property type="term" value="F:hydrolase activity"/>
    <property type="evidence" value="ECO:0007669"/>
    <property type="project" value="UniProtKB-KW"/>
</dbReference>
<dbReference type="Gene3D" id="1.10.3380.10">
    <property type="entry name" value="Sec63 N-terminal domain-like domain"/>
    <property type="match status" value="1"/>
</dbReference>
<dbReference type="SMART" id="SM00490">
    <property type="entry name" value="HELICc"/>
    <property type="match status" value="1"/>
</dbReference>
<dbReference type="InterPro" id="IPR036390">
    <property type="entry name" value="WH_DNA-bd_sf"/>
</dbReference>
<keyword evidence="4" id="KW-0347">Helicase</keyword>
<dbReference type="GO" id="GO:0005634">
    <property type="term" value="C:nucleus"/>
    <property type="evidence" value="ECO:0007669"/>
    <property type="project" value="EnsemblFungi"/>
</dbReference>